<accession>A0A1Y1W3T0</accession>
<evidence type="ECO:0000313" key="2">
    <source>
        <dbReference type="Proteomes" id="UP000193922"/>
    </source>
</evidence>
<dbReference type="GeneID" id="63804673"/>
<reference evidence="1 2" key="1">
    <citation type="submission" date="2016-07" db="EMBL/GenBank/DDBJ databases">
        <title>Pervasive Adenine N6-methylation of Active Genes in Fungi.</title>
        <authorList>
            <consortium name="DOE Joint Genome Institute"/>
            <person name="Mondo S.J."/>
            <person name="Dannebaum R.O."/>
            <person name="Kuo R.C."/>
            <person name="Labutti K."/>
            <person name="Haridas S."/>
            <person name="Kuo A."/>
            <person name="Salamov A."/>
            <person name="Ahrendt S.R."/>
            <person name="Lipzen A."/>
            <person name="Sullivan W."/>
            <person name="Andreopoulos W.B."/>
            <person name="Clum A."/>
            <person name="Lindquist E."/>
            <person name="Daum C."/>
            <person name="Ramamoorthy G.K."/>
            <person name="Gryganskyi A."/>
            <person name="Culley D."/>
            <person name="Magnuson J.K."/>
            <person name="James T.Y."/>
            <person name="O'Malley M.A."/>
            <person name="Stajich J.E."/>
            <person name="Spatafora J.W."/>
            <person name="Visel A."/>
            <person name="Grigoriev I.V."/>
        </authorList>
    </citation>
    <scope>NUCLEOTIDE SEQUENCE [LARGE SCALE GENOMIC DNA]</scope>
    <source>
        <strain evidence="1 2">ATCC 12442</strain>
    </source>
</reference>
<dbReference type="EMBL" id="MCFD01000010">
    <property type="protein sequence ID" value="ORX68213.1"/>
    <property type="molecule type" value="Genomic_DNA"/>
</dbReference>
<organism evidence="1 2">
    <name type="scientific">Linderina pennispora</name>
    <dbReference type="NCBI Taxonomy" id="61395"/>
    <lineage>
        <taxon>Eukaryota</taxon>
        <taxon>Fungi</taxon>
        <taxon>Fungi incertae sedis</taxon>
        <taxon>Zoopagomycota</taxon>
        <taxon>Kickxellomycotina</taxon>
        <taxon>Kickxellomycetes</taxon>
        <taxon>Kickxellales</taxon>
        <taxon>Kickxellaceae</taxon>
        <taxon>Linderina</taxon>
    </lineage>
</organism>
<evidence type="ECO:0000313" key="1">
    <source>
        <dbReference type="EMBL" id="ORX68213.1"/>
    </source>
</evidence>
<sequence length="324" mass="36742">MSYLFISKLRNNPRNPAKKAKKDAQWKRHLKVPADRKFPAVDSSMLGKPGHTNSACDDDYYMQVYALNKPLCPDPAYAVEFALIRAEAVKLGWGDGSYETDYVEPDPDAKRIYDSDVDKIKAQTSAASKAAWLIPMVSEYVLRTVGNHYVFENEEAYKNPHIMMLKASKASDVIGLMSSGLLYYSVLHWAGYRKPYDVVGLHLDDAVVPKPLATRHSHLPPTAAVISLVDRAGKHMMANGFTYDRQLQIQRRNEAMVRKDPLKYHPYSIKKMALRMAPIARAFVAVVMPNSPLMRAAPLRKVADKRRIAFEEAKREFRTQLMVQ</sequence>
<protein>
    <submittedName>
        <fullName evidence="1">Uncharacterized protein</fullName>
    </submittedName>
</protein>
<proteinExistence type="predicted"/>
<dbReference type="RefSeq" id="XP_040742027.1">
    <property type="nucleotide sequence ID" value="XM_040888025.1"/>
</dbReference>
<dbReference type="OrthoDB" id="10384086at2759"/>
<dbReference type="Proteomes" id="UP000193922">
    <property type="component" value="Unassembled WGS sequence"/>
</dbReference>
<keyword evidence="2" id="KW-1185">Reference proteome</keyword>
<comment type="caution">
    <text evidence="1">The sequence shown here is derived from an EMBL/GenBank/DDBJ whole genome shotgun (WGS) entry which is preliminary data.</text>
</comment>
<gene>
    <name evidence="1" type="ORF">DL89DRAFT_268730</name>
</gene>
<name>A0A1Y1W3T0_9FUNG</name>
<dbReference type="AlphaFoldDB" id="A0A1Y1W3T0"/>